<name>A0AB34IGJ1_PRYPA</name>
<feature type="region of interest" description="Disordered" evidence="1">
    <location>
        <begin position="134"/>
        <end position="164"/>
    </location>
</feature>
<dbReference type="EMBL" id="JBGBPQ010000027">
    <property type="protein sequence ID" value="KAL1498517.1"/>
    <property type="molecule type" value="Genomic_DNA"/>
</dbReference>
<proteinExistence type="predicted"/>
<feature type="region of interest" description="Disordered" evidence="1">
    <location>
        <begin position="1"/>
        <end position="24"/>
    </location>
</feature>
<dbReference type="Proteomes" id="UP001515480">
    <property type="component" value="Unassembled WGS sequence"/>
</dbReference>
<protein>
    <submittedName>
        <fullName evidence="2">Uncharacterized protein</fullName>
    </submittedName>
</protein>
<feature type="compositionally biased region" description="Pro residues" evidence="1">
    <location>
        <begin position="138"/>
        <end position="154"/>
    </location>
</feature>
<evidence type="ECO:0000313" key="3">
    <source>
        <dbReference type="Proteomes" id="UP001515480"/>
    </source>
</evidence>
<evidence type="ECO:0000313" key="2">
    <source>
        <dbReference type="EMBL" id="KAL1498517.1"/>
    </source>
</evidence>
<organism evidence="2 3">
    <name type="scientific">Prymnesium parvum</name>
    <name type="common">Toxic golden alga</name>
    <dbReference type="NCBI Taxonomy" id="97485"/>
    <lineage>
        <taxon>Eukaryota</taxon>
        <taxon>Haptista</taxon>
        <taxon>Haptophyta</taxon>
        <taxon>Prymnesiophyceae</taxon>
        <taxon>Prymnesiales</taxon>
        <taxon>Prymnesiaceae</taxon>
        <taxon>Prymnesium</taxon>
    </lineage>
</organism>
<accession>A0AB34IGJ1</accession>
<keyword evidence="3" id="KW-1185">Reference proteome</keyword>
<gene>
    <name evidence="2" type="ORF">AB1Y20_013840</name>
</gene>
<sequence length="164" mass="17811">MFAESDGGEEAMIRGDGVAPTRVDGRHITHRSTRGRVQMCDNEGMGWVLSNSAEANLLDKSVAVHNVHRHFLVRREPEPTDALSAASLTPVRRRSLLAVIVVPTSPLRSPPPRWRVTSLAFSFRANLPPRSLLSLAAAPPPSPSLAPTPRPPTSSPSRRVDVSF</sequence>
<comment type="caution">
    <text evidence="2">The sequence shown here is derived from an EMBL/GenBank/DDBJ whole genome shotgun (WGS) entry which is preliminary data.</text>
</comment>
<evidence type="ECO:0000256" key="1">
    <source>
        <dbReference type="SAM" id="MobiDB-lite"/>
    </source>
</evidence>
<dbReference type="AlphaFoldDB" id="A0AB34IGJ1"/>
<reference evidence="2 3" key="1">
    <citation type="journal article" date="2024" name="Science">
        <title>Giant polyketide synthase enzymes in the biosynthesis of giant marine polyether toxins.</title>
        <authorList>
            <person name="Fallon T.R."/>
            <person name="Shende V.V."/>
            <person name="Wierzbicki I.H."/>
            <person name="Pendleton A.L."/>
            <person name="Watervoot N.F."/>
            <person name="Auber R.P."/>
            <person name="Gonzalez D.J."/>
            <person name="Wisecaver J.H."/>
            <person name="Moore B.S."/>
        </authorList>
    </citation>
    <scope>NUCLEOTIDE SEQUENCE [LARGE SCALE GENOMIC DNA]</scope>
    <source>
        <strain evidence="2 3">12B1</strain>
    </source>
</reference>